<sequence length="177" mass="20036">MNKVDYIGGIFFFSGKKRKKEEKYSDVKNHENNLLCRFVLDGLGVNLGESIALNEDIIIIKNGKKYLGIPLKHVEEDEDKLIGADGPNSRVRKTFSFQEPKEFLTGIGAEIENTNLNPNFVEIFIGNNLAPGFFAWIIPTNDSGTTARIGLCVKEKTKYPANYYFNNFLKNKITSNY</sequence>
<evidence type="ECO:0000313" key="2">
    <source>
        <dbReference type="EMBL" id="GAG67851.1"/>
    </source>
</evidence>
<protein>
    <recommendedName>
        <fullName evidence="1">Digeranylgeranylglycerophospholipid reductase catalytic domain-containing protein</fullName>
    </recommendedName>
</protein>
<dbReference type="InterPro" id="IPR054715">
    <property type="entry name" value="GGR_cat"/>
</dbReference>
<dbReference type="InterPro" id="IPR043961">
    <property type="entry name" value="DUF5749"/>
</dbReference>
<gene>
    <name evidence="2" type="ORF">S01H4_20846</name>
</gene>
<accession>X1B760</accession>
<dbReference type="Pfam" id="PF22578">
    <property type="entry name" value="GGR_cat"/>
    <property type="match status" value="1"/>
</dbReference>
<feature type="domain" description="Digeranylgeranylglycerophospholipid reductase catalytic" evidence="1">
    <location>
        <begin position="110"/>
        <end position="174"/>
    </location>
</feature>
<name>X1B760_9ZZZZ</name>
<dbReference type="AlphaFoldDB" id="X1B760"/>
<dbReference type="Gene3D" id="3.10.20.840">
    <property type="match status" value="1"/>
</dbReference>
<dbReference type="PANTHER" id="PTHR42685">
    <property type="entry name" value="GERANYLGERANYL DIPHOSPHATE REDUCTASE"/>
    <property type="match status" value="1"/>
</dbReference>
<proteinExistence type="predicted"/>
<dbReference type="InterPro" id="IPR050407">
    <property type="entry name" value="Geranylgeranyl_reductase"/>
</dbReference>
<comment type="caution">
    <text evidence="2">The sequence shown here is derived from an EMBL/GenBank/DDBJ whole genome shotgun (WGS) entry which is preliminary data.</text>
</comment>
<reference evidence="2" key="1">
    <citation type="journal article" date="2014" name="Front. Microbiol.">
        <title>High frequency of phylogenetically diverse reductive dehalogenase-homologous genes in deep subseafloor sedimentary metagenomes.</title>
        <authorList>
            <person name="Kawai M."/>
            <person name="Futagami T."/>
            <person name="Toyoda A."/>
            <person name="Takaki Y."/>
            <person name="Nishi S."/>
            <person name="Hori S."/>
            <person name="Arai W."/>
            <person name="Tsubouchi T."/>
            <person name="Morono Y."/>
            <person name="Uchiyama I."/>
            <person name="Ito T."/>
            <person name="Fujiyama A."/>
            <person name="Inagaki F."/>
            <person name="Takami H."/>
        </authorList>
    </citation>
    <scope>NUCLEOTIDE SEQUENCE</scope>
    <source>
        <strain evidence="2">Expedition CK06-06</strain>
    </source>
</reference>
<feature type="non-terminal residue" evidence="2">
    <location>
        <position position="177"/>
    </location>
</feature>
<dbReference type="EMBL" id="BART01009403">
    <property type="protein sequence ID" value="GAG67851.1"/>
    <property type="molecule type" value="Genomic_DNA"/>
</dbReference>
<dbReference type="PANTHER" id="PTHR42685:SF22">
    <property type="entry name" value="CONDITIONED MEDIUM FACTOR RECEPTOR 1"/>
    <property type="match status" value="1"/>
</dbReference>
<dbReference type="Pfam" id="PF19023">
    <property type="entry name" value="DUF5749"/>
    <property type="match status" value="1"/>
</dbReference>
<dbReference type="Gene3D" id="3.30.9.10">
    <property type="entry name" value="D-Amino Acid Oxidase, subunit A, domain 2"/>
    <property type="match status" value="1"/>
</dbReference>
<organism evidence="2">
    <name type="scientific">marine sediment metagenome</name>
    <dbReference type="NCBI Taxonomy" id="412755"/>
    <lineage>
        <taxon>unclassified sequences</taxon>
        <taxon>metagenomes</taxon>
        <taxon>ecological metagenomes</taxon>
    </lineage>
</organism>
<evidence type="ECO:0000259" key="1">
    <source>
        <dbReference type="Pfam" id="PF22578"/>
    </source>
</evidence>